<dbReference type="InterPro" id="IPR019316">
    <property type="entry name" value="G8_domain"/>
</dbReference>
<dbReference type="EMBL" id="JADEXP010000073">
    <property type="protein sequence ID" value="MBE9067056.1"/>
    <property type="molecule type" value="Genomic_DNA"/>
</dbReference>
<comment type="caution">
    <text evidence="5">The sequence shown here is derived from an EMBL/GenBank/DDBJ whole genome shotgun (WGS) entry which is preliminary data.</text>
</comment>
<feature type="domain" description="G8" evidence="4">
    <location>
        <begin position="49"/>
        <end position="172"/>
    </location>
</feature>
<dbReference type="PANTHER" id="PTHR46769">
    <property type="entry name" value="POLYCYSTIC KIDNEY AND HEPATIC DISEASE 1 (AUTOSOMAL RECESSIVE)-LIKE 1"/>
    <property type="match status" value="1"/>
</dbReference>
<keyword evidence="2" id="KW-0325">Glycoprotein</keyword>
<sequence>MDMHMHDDAHNTHHTDPAKQSEHSAAHKLITSHNATHTAVKNGSWFDASTWQGGRIPGKDAKVIIPQGINVTYDNVSDQRLFGLRVDGQLDFATDADTQMIIDTFVVSSEGTLTIGTKNNPVQGNVQTKILIADNGAIDTSWDPQQLSRGIVSHGTVSIHGQAKTSHLKVVTDPTAGDTTLLLASAPVNWQVGDRIVLTGTRYERDASETEDEERLITDIEGNRITLDKPLSHSHGTPRSDLKAYVANQSRNVVIATENADNLPSNQRGHVMLMHSDNVDVRYAEFNELGRTDKSKPLDDFLFNNNATSTRILDNDGNPIPGARTNIRGRYTLHLHRTGVNGDNEPAAIVGNSIVGSPGWGIVQHDSYAVLENNVAYDVLGASFVTETGNEIGAWRNNISIKNDGRRSGIEKSGVGNHDLGFNGHGFWFQSRLVENEGNVAAGSHGSGIFYFHRGVDQINPLTKNLSIEALARNTDTVPNNNPPIVGFNNNEVLASGSGLRVIKSFQPQQHDGRTVLNGFTAWEVSQGTELQYTAHYTLKDFTLLGADNIANDPRHSWRSEGLHLARNVEDMVLDNIQVEGFDRGVLMDKENVSTPTLNDWGYFFIDPQIRNNNKDWINLDPNVDRVLSRSELQPGRLEFELDTANSDLVLRDGENKDAIFIKGTKTDSLGKTELPFGSENLGYYFNEARRLGKNGYYTLPDGRRAVILDEYISDRLTGDLRKYSFIVTIENE</sequence>
<feature type="region of interest" description="Disordered" evidence="3">
    <location>
        <begin position="1"/>
        <end position="24"/>
    </location>
</feature>
<proteinExistence type="predicted"/>
<dbReference type="Pfam" id="PF10162">
    <property type="entry name" value="G8"/>
    <property type="match status" value="1"/>
</dbReference>
<evidence type="ECO:0000313" key="5">
    <source>
        <dbReference type="EMBL" id="MBE9067056.1"/>
    </source>
</evidence>
<accession>A0A928X3F9</accession>
<dbReference type="Proteomes" id="UP000615026">
    <property type="component" value="Unassembled WGS sequence"/>
</dbReference>
<dbReference type="InterPro" id="IPR055401">
    <property type="entry name" value="CEMIP_beta-hel_dom"/>
</dbReference>
<dbReference type="RefSeq" id="WP_193993028.1">
    <property type="nucleotide sequence ID" value="NZ_JADEXP010000073.1"/>
</dbReference>
<dbReference type="Pfam" id="PF24606">
    <property type="entry name" value="CEMIP_beta-hel"/>
    <property type="match status" value="1"/>
</dbReference>
<keyword evidence="1" id="KW-0732">Signal</keyword>
<evidence type="ECO:0000256" key="1">
    <source>
        <dbReference type="ARBA" id="ARBA00022729"/>
    </source>
</evidence>
<dbReference type="SMART" id="SM01225">
    <property type="entry name" value="G8"/>
    <property type="match status" value="1"/>
</dbReference>
<dbReference type="InterPro" id="IPR052387">
    <property type="entry name" value="Fibrocystin"/>
</dbReference>
<keyword evidence="6" id="KW-1185">Reference proteome</keyword>
<dbReference type="AlphaFoldDB" id="A0A928X3F9"/>
<organism evidence="5 6">
    <name type="scientific">Leptolyngbya cf. ectocarpi LEGE 11479</name>
    <dbReference type="NCBI Taxonomy" id="1828722"/>
    <lineage>
        <taxon>Bacteria</taxon>
        <taxon>Bacillati</taxon>
        <taxon>Cyanobacteriota</taxon>
        <taxon>Cyanophyceae</taxon>
        <taxon>Leptolyngbyales</taxon>
        <taxon>Leptolyngbyaceae</taxon>
        <taxon>Leptolyngbya group</taxon>
        <taxon>Leptolyngbya</taxon>
    </lineage>
</organism>
<gene>
    <name evidence="5" type="ORF">IQ260_10355</name>
</gene>
<protein>
    <submittedName>
        <fullName evidence="5">G8 domain-containing protein</fullName>
    </submittedName>
</protein>
<evidence type="ECO:0000259" key="4">
    <source>
        <dbReference type="PROSITE" id="PS51484"/>
    </source>
</evidence>
<evidence type="ECO:0000313" key="6">
    <source>
        <dbReference type="Proteomes" id="UP000615026"/>
    </source>
</evidence>
<dbReference type="PANTHER" id="PTHR46769:SF2">
    <property type="entry name" value="FIBROCYSTIN-L ISOFORM 2 PRECURSOR-RELATED"/>
    <property type="match status" value="1"/>
</dbReference>
<evidence type="ECO:0000256" key="2">
    <source>
        <dbReference type="ARBA" id="ARBA00023180"/>
    </source>
</evidence>
<reference evidence="5" key="1">
    <citation type="submission" date="2020-10" db="EMBL/GenBank/DDBJ databases">
        <authorList>
            <person name="Castelo-Branco R."/>
            <person name="Eusebio N."/>
            <person name="Adriana R."/>
            <person name="Vieira A."/>
            <person name="Brugerolle De Fraissinette N."/>
            <person name="Rezende De Castro R."/>
            <person name="Schneider M.P."/>
            <person name="Vasconcelos V."/>
            <person name="Leao P.N."/>
        </authorList>
    </citation>
    <scope>NUCLEOTIDE SEQUENCE</scope>
    <source>
        <strain evidence="5">LEGE 11479</strain>
    </source>
</reference>
<name>A0A928X3F9_LEPEC</name>
<evidence type="ECO:0000256" key="3">
    <source>
        <dbReference type="SAM" id="MobiDB-lite"/>
    </source>
</evidence>
<dbReference type="PROSITE" id="PS51484">
    <property type="entry name" value="G8"/>
    <property type="match status" value="1"/>
</dbReference>